<proteinExistence type="predicted"/>
<dbReference type="OrthoDB" id="2306477at2759"/>
<evidence type="ECO:0000313" key="2">
    <source>
        <dbReference type="Proteomes" id="UP000324800"/>
    </source>
</evidence>
<protein>
    <submittedName>
        <fullName evidence="1">Uncharacterized protein</fullName>
    </submittedName>
</protein>
<name>A0A5J4V8K7_9EUKA</name>
<gene>
    <name evidence="1" type="ORF">EZS28_025645</name>
</gene>
<comment type="caution">
    <text evidence="1">The sequence shown here is derived from an EMBL/GenBank/DDBJ whole genome shotgun (WGS) entry which is preliminary data.</text>
</comment>
<dbReference type="EMBL" id="SNRW01008893">
    <property type="protein sequence ID" value="KAA6378827.1"/>
    <property type="molecule type" value="Genomic_DNA"/>
</dbReference>
<accession>A0A5J4V8K7</accession>
<sequence length="193" mass="21505">MTEEKQVAISREPLIPSLEDVQVDGDNYKSISDSASTVVFPLPEGSGIFRLEVLNISNLQEVGIIDSSANLRKGQLPMDAGWEKMIYYGQGGGVGHIGDNIKGNTEFKGQGHHIAIELNMESNPHTLTFFQNNVEQPNYIIGINTPVNFYVLLFKKDQCFQLTSIERILLPTAKHNTVGSRALEWGKEWKKDS</sequence>
<organism evidence="1 2">
    <name type="scientific">Streblomastix strix</name>
    <dbReference type="NCBI Taxonomy" id="222440"/>
    <lineage>
        <taxon>Eukaryota</taxon>
        <taxon>Metamonada</taxon>
        <taxon>Preaxostyla</taxon>
        <taxon>Oxymonadida</taxon>
        <taxon>Streblomastigidae</taxon>
        <taxon>Streblomastix</taxon>
    </lineage>
</organism>
<reference evidence="1 2" key="1">
    <citation type="submission" date="2019-03" db="EMBL/GenBank/DDBJ databases">
        <title>Single cell metagenomics reveals metabolic interactions within the superorganism composed of flagellate Streblomastix strix and complex community of Bacteroidetes bacteria on its surface.</title>
        <authorList>
            <person name="Treitli S.C."/>
            <person name="Kolisko M."/>
            <person name="Husnik F."/>
            <person name="Keeling P."/>
            <person name="Hampl V."/>
        </authorList>
    </citation>
    <scope>NUCLEOTIDE SEQUENCE [LARGE SCALE GENOMIC DNA]</scope>
    <source>
        <strain evidence="1">ST1C</strain>
    </source>
</reference>
<evidence type="ECO:0000313" key="1">
    <source>
        <dbReference type="EMBL" id="KAA6378827.1"/>
    </source>
</evidence>
<dbReference type="AlphaFoldDB" id="A0A5J4V8K7"/>
<dbReference type="Proteomes" id="UP000324800">
    <property type="component" value="Unassembled WGS sequence"/>
</dbReference>